<dbReference type="Pfam" id="PF24486">
    <property type="entry name" value="DUF7583"/>
    <property type="match status" value="1"/>
</dbReference>
<dbReference type="InterPro" id="IPR056006">
    <property type="entry name" value="DUF7584"/>
</dbReference>
<dbReference type="WBParaSite" id="PTRK_0001428700.1">
    <property type="protein sequence ID" value="PTRK_0001428700.1"/>
    <property type="gene ID" value="PTRK_0001428700"/>
</dbReference>
<evidence type="ECO:0000259" key="1">
    <source>
        <dbReference type="Pfam" id="PF24486"/>
    </source>
</evidence>
<evidence type="ECO:0000313" key="3">
    <source>
        <dbReference type="Proteomes" id="UP000038045"/>
    </source>
</evidence>
<evidence type="ECO:0000313" key="4">
    <source>
        <dbReference type="WBParaSite" id="PTRK_0001428700.1"/>
    </source>
</evidence>
<name>A0A0N4ZZH9_PARTI</name>
<dbReference type="InterPro" id="IPR056005">
    <property type="entry name" value="DUF7583"/>
</dbReference>
<evidence type="ECO:0000259" key="2">
    <source>
        <dbReference type="Pfam" id="PF24488"/>
    </source>
</evidence>
<feature type="domain" description="DUF7583" evidence="1">
    <location>
        <begin position="102"/>
        <end position="173"/>
    </location>
</feature>
<protein>
    <submittedName>
        <fullName evidence="4">Lipoprotein</fullName>
    </submittedName>
</protein>
<keyword evidence="3" id="KW-1185">Reference proteome</keyword>
<dbReference type="AlphaFoldDB" id="A0A0N4ZZH9"/>
<sequence length="179" mass="20253">MLVEVAKSGGIKAKSLVKEGENKLSFKLVGQGSQDLINFYQGEKVLIKKMLYRNGKAEVKEENGIEASEDFIVSGYEILEISYKSLTTNRNYKDVKEVVFFGPVDKDIELEKHLINITAADVPYQLRCSYTKLDYAYLYEVKADDEVMEVKKLATDGAVVGNFRRSGDLVLYKPVDVYK</sequence>
<organism evidence="3 4">
    <name type="scientific">Parastrongyloides trichosuri</name>
    <name type="common">Possum-specific nematode worm</name>
    <dbReference type="NCBI Taxonomy" id="131310"/>
    <lineage>
        <taxon>Eukaryota</taxon>
        <taxon>Metazoa</taxon>
        <taxon>Ecdysozoa</taxon>
        <taxon>Nematoda</taxon>
        <taxon>Chromadorea</taxon>
        <taxon>Rhabditida</taxon>
        <taxon>Tylenchina</taxon>
        <taxon>Panagrolaimomorpha</taxon>
        <taxon>Strongyloidoidea</taxon>
        <taxon>Strongyloididae</taxon>
        <taxon>Parastrongyloides</taxon>
    </lineage>
</organism>
<proteinExistence type="predicted"/>
<reference evidence="4" key="1">
    <citation type="submission" date="2017-02" db="UniProtKB">
        <authorList>
            <consortium name="WormBaseParasite"/>
        </authorList>
    </citation>
    <scope>IDENTIFICATION</scope>
</reference>
<dbReference type="Pfam" id="PF24488">
    <property type="entry name" value="DUF7584"/>
    <property type="match status" value="1"/>
</dbReference>
<dbReference type="Proteomes" id="UP000038045">
    <property type="component" value="Unplaced"/>
</dbReference>
<feature type="domain" description="DUF7584" evidence="2">
    <location>
        <begin position="18"/>
        <end position="101"/>
    </location>
</feature>
<accession>A0A0N4ZZH9</accession>